<feature type="domain" description="F-box" evidence="1">
    <location>
        <begin position="4"/>
        <end position="50"/>
    </location>
</feature>
<sequence>MTFEISLDSLPLELLENIISFVPDDKTLASCAQVCRRWVPASRTTLFRSLSLPNDLRTRSFLNLLDNDTQSTLTNARIKHLNLSSSSRSGVGSDSERVITSWASRTPKTRAALHAVFGQLDSFCPALKSLEMSSIEVTLVEQETEPKSSYIPSRLESLSISYILDPATLALVAPFCSSLRKFEYDWHTQQYSSARSLPGVGAILRAAEDTLEELSLKTGSWAEGVSFDEAPRNCPITRSTPSSTRYQHHISSPCFPSTRDCL</sequence>
<evidence type="ECO:0000313" key="2">
    <source>
        <dbReference type="EMBL" id="KAF9066690.1"/>
    </source>
</evidence>
<dbReference type="InterPro" id="IPR036047">
    <property type="entry name" value="F-box-like_dom_sf"/>
</dbReference>
<proteinExistence type="predicted"/>
<dbReference type="PROSITE" id="PS50181">
    <property type="entry name" value="FBOX"/>
    <property type="match status" value="1"/>
</dbReference>
<dbReference type="EMBL" id="JADNRY010000083">
    <property type="protein sequence ID" value="KAF9066690.1"/>
    <property type="molecule type" value="Genomic_DNA"/>
</dbReference>
<dbReference type="SUPFAM" id="SSF81383">
    <property type="entry name" value="F-box domain"/>
    <property type="match status" value="1"/>
</dbReference>
<reference evidence="2" key="1">
    <citation type="submission" date="2020-11" db="EMBL/GenBank/DDBJ databases">
        <authorList>
            <consortium name="DOE Joint Genome Institute"/>
            <person name="Ahrendt S."/>
            <person name="Riley R."/>
            <person name="Andreopoulos W."/>
            <person name="Labutti K."/>
            <person name="Pangilinan J."/>
            <person name="Ruiz-Duenas F.J."/>
            <person name="Barrasa J.M."/>
            <person name="Sanchez-Garcia M."/>
            <person name="Camarero S."/>
            <person name="Miyauchi S."/>
            <person name="Serrano A."/>
            <person name="Linde D."/>
            <person name="Babiker R."/>
            <person name="Drula E."/>
            <person name="Ayuso-Fernandez I."/>
            <person name="Pacheco R."/>
            <person name="Padilla G."/>
            <person name="Ferreira P."/>
            <person name="Barriuso J."/>
            <person name="Kellner H."/>
            <person name="Castanera R."/>
            <person name="Alfaro M."/>
            <person name="Ramirez L."/>
            <person name="Pisabarro A.G."/>
            <person name="Kuo A."/>
            <person name="Tritt A."/>
            <person name="Lipzen A."/>
            <person name="He G."/>
            <person name="Yan M."/>
            <person name="Ng V."/>
            <person name="Cullen D."/>
            <person name="Martin F."/>
            <person name="Rosso M.-N."/>
            <person name="Henrissat B."/>
            <person name="Hibbett D."/>
            <person name="Martinez A.T."/>
            <person name="Grigoriev I.V."/>
        </authorList>
    </citation>
    <scope>NUCLEOTIDE SEQUENCE</scope>
    <source>
        <strain evidence="2">AH 40177</strain>
    </source>
</reference>
<protein>
    <recommendedName>
        <fullName evidence="1">F-box domain-containing protein</fullName>
    </recommendedName>
</protein>
<name>A0A9P5U4E9_9AGAR</name>
<dbReference type="InterPro" id="IPR032675">
    <property type="entry name" value="LRR_dom_sf"/>
</dbReference>
<keyword evidence="3" id="KW-1185">Reference proteome</keyword>
<comment type="caution">
    <text evidence="2">The sequence shown here is derived from an EMBL/GenBank/DDBJ whole genome shotgun (WGS) entry which is preliminary data.</text>
</comment>
<dbReference type="AlphaFoldDB" id="A0A9P5U4E9"/>
<dbReference type="Gene3D" id="3.80.10.10">
    <property type="entry name" value="Ribonuclease Inhibitor"/>
    <property type="match status" value="1"/>
</dbReference>
<accession>A0A9P5U4E9</accession>
<organism evidence="2 3">
    <name type="scientific">Rhodocollybia butyracea</name>
    <dbReference type="NCBI Taxonomy" id="206335"/>
    <lineage>
        <taxon>Eukaryota</taxon>
        <taxon>Fungi</taxon>
        <taxon>Dikarya</taxon>
        <taxon>Basidiomycota</taxon>
        <taxon>Agaricomycotina</taxon>
        <taxon>Agaricomycetes</taxon>
        <taxon>Agaricomycetidae</taxon>
        <taxon>Agaricales</taxon>
        <taxon>Marasmiineae</taxon>
        <taxon>Omphalotaceae</taxon>
        <taxon>Rhodocollybia</taxon>
    </lineage>
</organism>
<dbReference type="OrthoDB" id="2788229at2759"/>
<gene>
    <name evidence="2" type="ORF">BDP27DRAFT_992267</name>
</gene>
<dbReference type="InterPro" id="IPR001810">
    <property type="entry name" value="F-box_dom"/>
</dbReference>
<evidence type="ECO:0000259" key="1">
    <source>
        <dbReference type="PROSITE" id="PS50181"/>
    </source>
</evidence>
<dbReference type="Proteomes" id="UP000772434">
    <property type="component" value="Unassembled WGS sequence"/>
</dbReference>
<evidence type="ECO:0000313" key="3">
    <source>
        <dbReference type="Proteomes" id="UP000772434"/>
    </source>
</evidence>
<dbReference type="Pfam" id="PF12937">
    <property type="entry name" value="F-box-like"/>
    <property type="match status" value="1"/>
</dbReference>